<feature type="region of interest" description="Disordered" evidence="1">
    <location>
        <begin position="1"/>
        <end position="24"/>
    </location>
</feature>
<reference evidence="3" key="1">
    <citation type="journal article" date="2019" name="Int. J. Syst. Evol. Microbiol.">
        <title>The Global Catalogue of Microorganisms (GCM) 10K type strain sequencing project: providing services to taxonomists for standard genome sequencing and annotation.</title>
        <authorList>
            <consortium name="The Broad Institute Genomics Platform"/>
            <consortium name="The Broad Institute Genome Sequencing Center for Infectious Disease"/>
            <person name="Wu L."/>
            <person name="Ma J."/>
        </authorList>
    </citation>
    <scope>NUCLEOTIDE SEQUENCE [LARGE SCALE GENOMIC DNA]</scope>
    <source>
        <strain evidence="3">CGMCC 1.16275</strain>
    </source>
</reference>
<organism evidence="2 3">
    <name type="scientific">Sphingomonas tabacisoli</name>
    <dbReference type="NCBI Taxonomy" id="2249466"/>
    <lineage>
        <taxon>Bacteria</taxon>
        <taxon>Pseudomonadati</taxon>
        <taxon>Pseudomonadota</taxon>
        <taxon>Alphaproteobacteria</taxon>
        <taxon>Sphingomonadales</taxon>
        <taxon>Sphingomonadaceae</taxon>
        <taxon>Sphingomonas</taxon>
    </lineage>
</organism>
<dbReference type="Proteomes" id="UP001597115">
    <property type="component" value="Unassembled WGS sequence"/>
</dbReference>
<dbReference type="EMBL" id="JBHUDY010000001">
    <property type="protein sequence ID" value="MFD1610822.1"/>
    <property type="molecule type" value="Genomic_DNA"/>
</dbReference>
<comment type="caution">
    <text evidence="2">The sequence shown here is derived from an EMBL/GenBank/DDBJ whole genome shotgun (WGS) entry which is preliminary data.</text>
</comment>
<sequence length="74" mass="8796">MRREGTLTLDRTNQQKERGRRQQPLPFASIADRLALNSAEERELQRLGAVLNAWVAEWRYRERRREGWQGGFRG</sequence>
<evidence type="ECO:0000313" key="3">
    <source>
        <dbReference type="Proteomes" id="UP001597115"/>
    </source>
</evidence>
<evidence type="ECO:0000313" key="2">
    <source>
        <dbReference type="EMBL" id="MFD1610822.1"/>
    </source>
</evidence>
<keyword evidence="3" id="KW-1185">Reference proteome</keyword>
<proteinExistence type="predicted"/>
<protein>
    <submittedName>
        <fullName evidence="2">Uncharacterized protein</fullName>
    </submittedName>
</protein>
<name>A0ABW4I026_9SPHN</name>
<gene>
    <name evidence="2" type="ORF">ACFSCW_03290</name>
</gene>
<evidence type="ECO:0000256" key="1">
    <source>
        <dbReference type="SAM" id="MobiDB-lite"/>
    </source>
</evidence>
<accession>A0ABW4I026</accession>
<dbReference type="RefSeq" id="WP_380886865.1">
    <property type="nucleotide sequence ID" value="NZ_JBHUDY010000001.1"/>
</dbReference>